<evidence type="ECO:0000313" key="1">
    <source>
        <dbReference type="EMBL" id="MCZ0864990.1"/>
    </source>
</evidence>
<name>A0A9J6RJX2_9GAMM</name>
<comment type="caution">
    <text evidence="1">The sequence shown here is derived from an EMBL/GenBank/DDBJ whole genome shotgun (WGS) entry which is preliminary data.</text>
</comment>
<gene>
    <name evidence="1" type="ORF">O0V09_07245</name>
</gene>
<dbReference type="PANTHER" id="PTHR41339">
    <property type="entry name" value="LIPL48"/>
    <property type="match status" value="1"/>
</dbReference>
<dbReference type="EMBL" id="JAPTGG010000005">
    <property type="protein sequence ID" value="MCZ0864990.1"/>
    <property type="molecule type" value="Genomic_DNA"/>
</dbReference>
<evidence type="ECO:0000313" key="2">
    <source>
        <dbReference type="Proteomes" id="UP001069090"/>
    </source>
</evidence>
<dbReference type="AlphaFoldDB" id="A0A9J6RJX2"/>
<organism evidence="1 2">
    <name type="scientific">Dasania phycosphaerae</name>
    <dbReference type="NCBI Taxonomy" id="2950436"/>
    <lineage>
        <taxon>Bacteria</taxon>
        <taxon>Pseudomonadati</taxon>
        <taxon>Pseudomonadota</taxon>
        <taxon>Gammaproteobacteria</taxon>
        <taxon>Cellvibrionales</taxon>
        <taxon>Spongiibacteraceae</taxon>
        <taxon>Dasania</taxon>
    </lineage>
</organism>
<keyword evidence="2" id="KW-1185">Reference proteome</keyword>
<accession>A0A9J6RJX2</accession>
<dbReference type="PROSITE" id="PS51257">
    <property type="entry name" value="PROKAR_LIPOPROTEIN"/>
    <property type="match status" value="1"/>
</dbReference>
<dbReference type="RefSeq" id="WP_258331144.1">
    <property type="nucleotide sequence ID" value="NZ_JAPTGG010000005.1"/>
</dbReference>
<proteinExistence type="predicted"/>
<dbReference type="Proteomes" id="UP001069090">
    <property type="component" value="Unassembled WGS sequence"/>
</dbReference>
<sequence>MKTQKLLLTTAVVTALGGLYGCSEGDDSTVTIEGGSGGSTSSSISQNCPDWASARNMDSAGNDVCTLPSSIKQDRTLTSDIVWYMDGRVTVGNGNALMSPVEGTLEGDVPVLNVTLTIEPGTEIKGATGTFANLVITRGSKIEAVGTASSPIIFSSDDEGYDGAGEWGGLILQGYGLHNDADYSCDAGPCQNVDSEGESGFAGGSTADDNSGTLKYVVVTEGGYEFAPGNEINGISFVAVGSGTTVDYVQVNSNADDGVEFYGGAVNAKHLVLTGNLDDSVDWDEGYIGNLQYVLVKQTEAAGNTIEADTEGSTDFLSAPTIVNATFLGLIGDADAKDTLHVLKKSSAGFIHNSVLSGVDADGVYGTIANCVQLDGTGAQDNVDGTNAGGANPGLTINTIYNNVVGNCTNFEVDGSGAVQSTLGSGANTSVFTVADASIDTNYASQAAAASGLASIDWATFNANHPESTADASFLDDTDYAGAVDPAGSDDWFSTWIVSGSL</sequence>
<dbReference type="PANTHER" id="PTHR41339:SF1">
    <property type="entry name" value="SECRETED PROTEIN"/>
    <property type="match status" value="1"/>
</dbReference>
<reference evidence="1 2" key="1">
    <citation type="submission" date="2022-12" db="EMBL/GenBank/DDBJ databases">
        <title>Dasania phycosphaerae sp. nov., isolated from particulate material of the south coast of Korea.</title>
        <authorList>
            <person name="Jiang Y."/>
        </authorList>
    </citation>
    <scope>NUCLEOTIDE SEQUENCE [LARGE SCALE GENOMIC DNA]</scope>
    <source>
        <strain evidence="1 2">GY-19</strain>
    </source>
</reference>
<protein>
    <submittedName>
        <fullName evidence="1">Uncharacterized protein</fullName>
    </submittedName>
</protein>